<evidence type="ECO:0000256" key="5">
    <source>
        <dbReference type="ARBA" id="ARBA00022630"/>
    </source>
</evidence>
<evidence type="ECO:0000256" key="8">
    <source>
        <dbReference type="ARBA" id="ARBA00023002"/>
    </source>
</evidence>
<dbReference type="InterPro" id="IPR036856">
    <property type="entry name" value="Ald_Oxase/Xan_DH_a/b_sf"/>
</dbReference>
<dbReference type="SMART" id="SM01092">
    <property type="entry name" value="CO_deh_flav_C"/>
    <property type="match status" value="1"/>
</dbReference>
<keyword evidence="6" id="KW-0479">Metal-binding</keyword>
<evidence type="ECO:0000313" key="13">
    <source>
        <dbReference type="Proteomes" id="UP001595533"/>
    </source>
</evidence>
<dbReference type="Gene3D" id="3.30.465.10">
    <property type="match status" value="1"/>
</dbReference>
<feature type="domain" description="2Fe-2S ferredoxin-type" evidence="10">
    <location>
        <begin position="3"/>
        <end position="91"/>
    </location>
</feature>
<dbReference type="SMART" id="SM01008">
    <property type="entry name" value="Ald_Xan_dh_C"/>
    <property type="match status" value="1"/>
</dbReference>
<evidence type="ECO:0000256" key="4">
    <source>
        <dbReference type="ARBA" id="ARBA00022505"/>
    </source>
</evidence>
<evidence type="ECO:0000256" key="9">
    <source>
        <dbReference type="ARBA" id="ARBA00023004"/>
    </source>
</evidence>
<name>A0ABV7JCH1_9GAMM</name>
<dbReference type="Proteomes" id="UP001595533">
    <property type="component" value="Unassembled WGS sequence"/>
</dbReference>
<dbReference type="InterPro" id="IPR000674">
    <property type="entry name" value="Ald_Oxase/Xan_DH_a/b"/>
</dbReference>
<dbReference type="InterPro" id="IPR002888">
    <property type="entry name" value="2Fe-2S-bd"/>
</dbReference>
<dbReference type="EMBL" id="JBHRTS010000003">
    <property type="protein sequence ID" value="MFC3193791.1"/>
    <property type="molecule type" value="Genomic_DNA"/>
</dbReference>
<reference evidence="13" key="1">
    <citation type="journal article" date="2019" name="Int. J. Syst. Evol. Microbiol.">
        <title>The Global Catalogue of Microorganisms (GCM) 10K type strain sequencing project: providing services to taxonomists for standard genome sequencing and annotation.</title>
        <authorList>
            <consortium name="The Broad Institute Genomics Platform"/>
            <consortium name="The Broad Institute Genome Sequencing Center for Infectious Disease"/>
            <person name="Wu L."/>
            <person name="Ma J."/>
        </authorList>
    </citation>
    <scope>NUCLEOTIDE SEQUENCE [LARGE SCALE GENOMIC DNA]</scope>
    <source>
        <strain evidence="13">KCTC 42953</strain>
    </source>
</reference>
<keyword evidence="13" id="KW-1185">Reference proteome</keyword>
<proteinExistence type="inferred from homology"/>
<dbReference type="SUPFAM" id="SSF47741">
    <property type="entry name" value="CO dehydrogenase ISP C-domain like"/>
    <property type="match status" value="1"/>
</dbReference>
<dbReference type="Pfam" id="PF02738">
    <property type="entry name" value="MoCoBD_1"/>
    <property type="match status" value="1"/>
</dbReference>
<sequence>MTNNIQFYLNGEVTTVHNPDPDLLLIDYLRSPEVSLAGAKKGCGQGGCGACTVILSEWDEVQNKANHRSINSCLRPVCSLHGLAVTTVEGTSEVNRLPAENLQHVQAPTRGGIPFGTTDNKAVKTAKKIALNIRQTAVVSGGEKKSKHQLTDCTHMNPVAYRLAENNGTQCGYCSTGFVMNMSAYLANNPKPTKKQIEDAFDGNICRCTGYRSILTAMKTFAIDWTAEDEAARMKCLMDDQVVGQCVDKTVRIPFPEGASQPVEPTAVDNHKQQWLMPRNTDELLSIYQDHDFSKIYLIHANTSYGVYTEDFEKTPVLVDIRLIKELYGISHDQQVLKVGAGTTYTDFLNYLADHADHCELGEPNAWTALHFMTHRTAGTIVRNAATLAGNTQLVLKHIMSAGVDPFPSDLFTVLSALETELEYLLLTDGSRHRRNVNELVQQLKEDQAMASQILLLNYHIPLHNDGSLVQAQKVALRDINAHSIVNTTSVLEVADDLTITGINLTFGAIAPYPWRPRKTEQMLLGQKLSLDGFNKIANHLCNEVLTTLKQWEQRMSGLEYEGFSDEYRAELAVSFLYKALVGALIQCDERAVPPEERSAAEVSWGRWPVSDGRQFYKNQAYKAPVSEPYVKLTALYQTSGQVRYTHEFEVPPTAVNASFVQSEKALATFSFKHPDTGQTGLSAADLAAVIKVKHPELLRLVTAADVPPAGLNDQGIGADQPIFADQQVSYVGQSIGLAIARNERAANRIAKYITEHCVDYQKVDWAPEWQNPVLGLDDAIKRESIFPDQPKSASYVSHIWKIVRNDSDLSWTQAREPLDKTISHRTVAVDGASCQVVENNISCGGQVHFYMETQSCVALPLEAERFQFHPSSQSPMGMHQTAASVLGLEQNQVQVDVRQLGGGYGGKTEPAKFVIGAAAVAADALQKPVRLVMPRDSDTSMTGKRHPYYGQYQIAIDDGREDPDKKGLIRGMDVKFYGDGGAFYDCSFIVSNCIQLRVDNAYKVPNFSSTLDVYRTNTAPNTAFRSFGDIQGKIVTENAIDDAAYSIGMDPVEVREKNLYRVGDVTPFGQALTYCYIREVWQYLKKQADYVNRKTAVEEFNSRNKWRKRGIYMLPVKYGSGYNLVQLEQASAVVSVYSSDGTVIINQGGVDMGQGMMTKVEQIASYILNVPMDMIQIQFARTDVIPNPTSTGGSTGTAYNGLAIKQTCEKLRARLTEFGQQMLKEKGNDWCHEHGIDFWNYGEQGWAAQAEGSDQLIWQRLITLAYQQRVSLVEAFNAKVPGGTAGVPVMEYKPEDQQKPIPGIELAGGPVGGEVDGFCGFTYSAACAEVEVDILTGEVKILRADLMYDMGWSINPALDIGQVEGAFIQGVGYVMTEKLVFEPEGDHQGRLNTVNTWRYKPPAITNIPLELNVHLFPRDLADHVPENPNELMSAKEVGEPPLVLASSVFFAIKSAVRASRLERGLDGLFHMDAPATVMEVRQACEVSADDLNS</sequence>
<comment type="caution">
    <text evidence="12">The sequence shown here is derived from an EMBL/GenBank/DDBJ whole genome shotgun (WGS) entry which is preliminary data.</text>
</comment>
<dbReference type="PANTHER" id="PTHR11908">
    <property type="entry name" value="XANTHINE DEHYDROGENASE"/>
    <property type="match status" value="1"/>
</dbReference>
<accession>A0ABV7JCH1</accession>
<keyword evidence="7" id="KW-0274">FAD</keyword>
<comment type="cofactor">
    <cofactor evidence="2">
        <name>FAD</name>
        <dbReference type="ChEBI" id="CHEBI:57692"/>
    </cofactor>
</comment>
<dbReference type="InterPro" id="IPR036683">
    <property type="entry name" value="CO_DH_flav_C_dom_sf"/>
</dbReference>
<dbReference type="InterPro" id="IPR012675">
    <property type="entry name" value="Beta-grasp_dom_sf"/>
</dbReference>
<dbReference type="Pfam" id="PF03450">
    <property type="entry name" value="CO_deh_flav_C"/>
    <property type="match status" value="1"/>
</dbReference>
<dbReference type="SUPFAM" id="SSF54665">
    <property type="entry name" value="CO dehydrogenase molybdoprotein N-domain-like"/>
    <property type="match status" value="1"/>
</dbReference>
<feature type="domain" description="FAD-binding PCMH-type" evidence="11">
    <location>
        <begin position="268"/>
        <end position="466"/>
    </location>
</feature>
<dbReference type="InterPro" id="IPR046867">
    <property type="entry name" value="AldOxase/xan_DH_MoCoBD2"/>
</dbReference>
<dbReference type="InterPro" id="IPR016208">
    <property type="entry name" value="Ald_Oxase/xanthine_DH-like"/>
</dbReference>
<evidence type="ECO:0000256" key="2">
    <source>
        <dbReference type="ARBA" id="ARBA00001974"/>
    </source>
</evidence>
<evidence type="ECO:0000256" key="3">
    <source>
        <dbReference type="ARBA" id="ARBA00006849"/>
    </source>
</evidence>
<organism evidence="12 13">
    <name type="scientific">Marinicella sediminis</name>
    <dbReference type="NCBI Taxonomy" id="1792834"/>
    <lineage>
        <taxon>Bacteria</taxon>
        <taxon>Pseudomonadati</taxon>
        <taxon>Pseudomonadota</taxon>
        <taxon>Gammaproteobacteria</taxon>
        <taxon>Lysobacterales</taxon>
        <taxon>Marinicellaceae</taxon>
        <taxon>Marinicella</taxon>
    </lineage>
</organism>
<dbReference type="InterPro" id="IPR036318">
    <property type="entry name" value="FAD-bd_PCMH-like_sf"/>
</dbReference>
<dbReference type="Gene3D" id="3.30.390.50">
    <property type="entry name" value="CO dehydrogenase flavoprotein, C-terminal domain"/>
    <property type="match status" value="1"/>
</dbReference>
<dbReference type="Gene3D" id="3.30.365.10">
    <property type="entry name" value="Aldehyde oxidase/xanthine dehydrogenase, molybdopterin binding domain"/>
    <property type="match status" value="4"/>
</dbReference>
<dbReference type="InterPro" id="IPR005107">
    <property type="entry name" value="CO_DH_flav_C"/>
</dbReference>
<dbReference type="InterPro" id="IPR002346">
    <property type="entry name" value="Mopterin_DH_FAD-bd"/>
</dbReference>
<evidence type="ECO:0000256" key="6">
    <source>
        <dbReference type="ARBA" id="ARBA00022723"/>
    </source>
</evidence>
<evidence type="ECO:0000313" key="12">
    <source>
        <dbReference type="EMBL" id="MFC3193791.1"/>
    </source>
</evidence>
<dbReference type="Pfam" id="PF20256">
    <property type="entry name" value="MoCoBD_2"/>
    <property type="match status" value="1"/>
</dbReference>
<dbReference type="Gene3D" id="1.10.150.120">
    <property type="entry name" value="[2Fe-2S]-binding domain"/>
    <property type="match status" value="1"/>
</dbReference>
<evidence type="ECO:0000256" key="1">
    <source>
        <dbReference type="ARBA" id="ARBA00001924"/>
    </source>
</evidence>
<dbReference type="InterPro" id="IPR001041">
    <property type="entry name" value="2Fe-2S_ferredoxin-type"/>
</dbReference>
<dbReference type="PANTHER" id="PTHR11908:SF132">
    <property type="entry name" value="ALDEHYDE OXIDASE 1-RELATED"/>
    <property type="match status" value="1"/>
</dbReference>
<dbReference type="PROSITE" id="PS00197">
    <property type="entry name" value="2FE2S_FER_1"/>
    <property type="match status" value="1"/>
</dbReference>
<dbReference type="SUPFAM" id="SSF55447">
    <property type="entry name" value="CO dehydrogenase flavoprotein C-terminal domain-like"/>
    <property type="match status" value="1"/>
</dbReference>
<dbReference type="Pfam" id="PF00111">
    <property type="entry name" value="Fer2"/>
    <property type="match status" value="1"/>
</dbReference>
<dbReference type="InterPro" id="IPR016166">
    <property type="entry name" value="FAD-bd_PCMH"/>
</dbReference>
<dbReference type="Gene3D" id="3.10.20.30">
    <property type="match status" value="1"/>
</dbReference>
<dbReference type="Pfam" id="PF00941">
    <property type="entry name" value="FAD_binding_5"/>
    <property type="match status" value="1"/>
</dbReference>
<keyword evidence="9" id="KW-0408">Iron</keyword>
<comment type="similarity">
    <text evidence="3">Belongs to the xanthine dehydrogenase family.</text>
</comment>
<evidence type="ECO:0000259" key="11">
    <source>
        <dbReference type="PROSITE" id="PS51387"/>
    </source>
</evidence>
<keyword evidence="5" id="KW-0285">Flavoprotein</keyword>
<keyword evidence="4" id="KW-0500">Molybdenum</keyword>
<dbReference type="InterPro" id="IPR037165">
    <property type="entry name" value="AldOxase/xan_DH_Mopterin-bd_sf"/>
</dbReference>
<dbReference type="PROSITE" id="PS51387">
    <property type="entry name" value="FAD_PCMH"/>
    <property type="match status" value="1"/>
</dbReference>
<dbReference type="SUPFAM" id="SSF56176">
    <property type="entry name" value="FAD-binding/transporter-associated domain-like"/>
    <property type="match status" value="1"/>
</dbReference>
<dbReference type="SUPFAM" id="SSF56003">
    <property type="entry name" value="Molybdenum cofactor-binding domain"/>
    <property type="match status" value="1"/>
</dbReference>
<dbReference type="InterPro" id="IPR016169">
    <property type="entry name" value="FAD-bd_PCMH_sub2"/>
</dbReference>
<dbReference type="SUPFAM" id="SSF54292">
    <property type="entry name" value="2Fe-2S ferredoxin-like"/>
    <property type="match status" value="1"/>
</dbReference>
<dbReference type="InterPro" id="IPR036884">
    <property type="entry name" value="2Fe-2S-bd_dom_sf"/>
</dbReference>
<dbReference type="PROSITE" id="PS51085">
    <property type="entry name" value="2FE2S_FER_2"/>
    <property type="match status" value="1"/>
</dbReference>
<dbReference type="Pfam" id="PF01799">
    <property type="entry name" value="Fer2_2"/>
    <property type="match status" value="1"/>
</dbReference>
<comment type="cofactor">
    <cofactor evidence="1">
        <name>Mo-molybdopterin</name>
        <dbReference type="ChEBI" id="CHEBI:71302"/>
    </cofactor>
</comment>
<keyword evidence="8" id="KW-0560">Oxidoreductase</keyword>
<evidence type="ECO:0000259" key="10">
    <source>
        <dbReference type="PROSITE" id="PS51085"/>
    </source>
</evidence>
<dbReference type="Gene3D" id="3.90.1170.50">
    <property type="entry name" value="Aldehyde oxidase/xanthine dehydrogenase, a/b hammerhead"/>
    <property type="match status" value="1"/>
</dbReference>
<dbReference type="InterPro" id="IPR006058">
    <property type="entry name" value="2Fe2S_fd_BS"/>
</dbReference>
<dbReference type="PIRSF" id="PIRSF000127">
    <property type="entry name" value="Xanthine_DH"/>
    <property type="match status" value="1"/>
</dbReference>
<dbReference type="InterPro" id="IPR036010">
    <property type="entry name" value="2Fe-2S_ferredoxin-like_sf"/>
</dbReference>
<dbReference type="InterPro" id="IPR008274">
    <property type="entry name" value="AldOxase/xan_DH_MoCoBD1"/>
</dbReference>
<dbReference type="RefSeq" id="WP_077411411.1">
    <property type="nucleotide sequence ID" value="NZ_JBHRTS010000003.1"/>
</dbReference>
<evidence type="ECO:0000256" key="7">
    <source>
        <dbReference type="ARBA" id="ARBA00022827"/>
    </source>
</evidence>
<protein>
    <submittedName>
        <fullName evidence="12">Molybdopterin cofactor-binding domain-containing protein</fullName>
    </submittedName>
</protein>
<gene>
    <name evidence="12" type="ORF">ACFODZ_06020</name>
</gene>